<evidence type="ECO:0000313" key="3">
    <source>
        <dbReference type="EMBL" id="NHR04353.1"/>
    </source>
</evidence>
<name>A0ABX0L5M0_9NEIS</name>
<evidence type="ECO:0008006" key="5">
    <source>
        <dbReference type="Google" id="ProtNLM"/>
    </source>
</evidence>
<organism evidence="3 4">
    <name type="scientific">Chromobacterium fluminis</name>
    <dbReference type="NCBI Taxonomy" id="3044269"/>
    <lineage>
        <taxon>Bacteria</taxon>
        <taxon>Pseudomonadati</taxon>
        <taxon>Pseudomonadota</taxon>
        <taxon>Betaproteobacteria</taxon>
        <taxon>Neisseriales</taxon>
        <taxon>Chromobacteriaceae</taxon>
        <taxon>Chromobacterium</taxon>
    </lineage>
</organism>
<dbReference type="EMBL" id="JAAOMA010000004">
    <property type="protein sequence ID" value="NHR04353.1"/>
    <property type="molecule type" value="Genomic_DNA"/>
</dbReference>
<feature type="compositionally biased region" description="Gly residues" evidence="1">
    <location>
        <begin position="166"/>
        <end position="203"/>
    </location>
</feature>
<dbReference type="RefSeq" id="WP_166450872.1">
    <property type="nucleotide sequence ID" value="NZ_JAAOMA010000004.1"/>
</dbReference>
<evidence type="ECO:0000256" key="2">
    <source>
        <dbReference type="SAM" id="Phobius"/>
    </source>
</evidence>
<keyword evidence="4" id="KW-1185">Reference proteome</keyword>
<proteinExistence type="predicted"/>
<comment type="caution">
    <text evidence="3">The sequence shown here is derived from an EMBL/GenBank/DDBJ whole genome shotgun (WGS) entry which is preliminary data.</text>
</comment>
<evidence type="ECO:0000313" key="4">
    <source>
        <dbReference type="Proteomes" id="UP001515641"/>
    </source>
</evidence>
<feature type="region of interest" description="Disordered" evidence="1">
    <location>
        <begin position="94"/>
        <end position="113"/>
    </location>
</feature>
<keyword evidence="2" id="KW-1133">Transmembrane helix</keyword>
<sequence length="314" mass="31524">MVAGQVVDTARFNVGTRSRVCDNYYPKIPGCNIQEDAGCRITRNYPQVTQFKYNGQACAQVADGDPNNQSGTSPSSCAPGEYYGTVNNVTGCFGGGPVPPSDKPSTDPATGKDANGNCSAGYVGRIKNNALECIPAHEPSDGKSCPPGWNAVGIGGKTVCVDPTSGPGGGSGGTGGNTGGGTGGTPGGGGTGGNTGGGTGGTPGKPDASSPSGEKPGECDYTGMWKFLCSDKPGAPDTSAPNLVNEGGVNLTSLLNTNDIFTRPAACPANLRIDLGEGSVELQYTLVCSFAEKARPGVIIACVVVAAFIIFRRG</sequence>
<gene>
    <name evidence="3" type="ORF">HA052_04000</name>
</gene>
<dbReference type="NCBIfam" id="NF041109">
    <property type="entry name" value="VF_TspB_C_term"/>
    <property type="match status" value="1"/>
</dbReference>
<feature type="transmembrane region" description="Helical" evidence="2">
    <location>
        <begin position="294"/>
        <end position="311"/>
    </location>
</feature>
<evidence type="ECO:0000256" key="1">
    <source>
        <dbReference type="SAM" id="MobiDB-lite"/>
    </source>
</evidence>
<reference evidence="3 4" key="1">
    <citation type="submission" date="2020-03" db="EMBL/GenBank/DDBJ databases">
        <title>Draft genome sequence of environmentally isolated cultures.</title>
        <authorList>
            <person name="Wilson H.S."/>
            <person name="De Leon M.E."/>
        </authorList>
    </citation>
    <scope>NUCLEOTIDE SEQUENCE [LARGE SCALE GENOMIC DNA]</scope>
    <source>
        <strain evidence="3 4">HSC-31F16</strain>
    </source>
</reference>
<feature type="region of interest" description="Disordered" evidence="1">
    <location>
        <begin position="162"/>
        <end position="216"/>
    </location>
</feature>
<accession>A0ABX0L5M0</accession>
<keyword evidence="2" id="KW-0812">Transmembrane</keyword>
<dbReference type="Proteomes" id="UP001515641">
    <property type="component" value="Unassembled WGS sequence"/>
</dbReference>
<keyword evidence="2" id="KW-0472">Membrane</keyword>
<protein>
    <recommendedName>
        <fullName evidence="5">TspB protein</fullName>
    </recommendedName>
</protein>